<evidence type="ECO:0000256" key="1">
    <source>
        <dbReference type="ARBA" id="ARBA00023157"/>
    </source>
</evidence>
<evidence type="ECO:0000313" key="4">
    <source>
        <dbReference type="EMBL" id="CAP29154.1"/>
    </source>
</evidence>
<dbReference type="OMA" id="WISATCE"/>
<dbReference type="CTD" id="8578951"/>
<dbReference type="SUPFAM" id="SSF56436">
    <property type="entry name" value="C-type lectin-like"/>
    <property type="match status" value="1"/>
</dbReference>
<dbReference type="WormBase" id="CBG30613">
    <property type="protein sequence ID" value="CBP42273"/>
    <property type="gene ID" value="WBGene00270667"/>
</dbReference>
<dbReference type="InterPro" id="IPR016186">
    <property type="entry name" value="C-type_lectin-like/link_sf"/>
</dbReference>
<dbReference type="PANTHER" id="PTHR22991:SF43">
    <property type="entry name" value="C-TYPE LECTIN-RELATED"/>
    <property type="match status" value="1"/>
</dbReference>
<keyword evidence="2" id="KW-0732">Signal</keyword>
<dbReference type="InterPro" id="IPR050976">
    <property type="entry name" value="Snaclec"/>
</dbReference>
<evidence type="ECO:0000313" key="5">
    <source>
        <dbReference type="Proteomes" id="UP000008549"/>
    </source>
</evidence>
<reference evidence="4 5" key="2">
    <citation type="journal article" date="2011" name="PLoS Genet.">
        <title>Caenorhabditis briggsae recombinant inbred line genotypes reveal inter-strain incompatibility and the evolution of recombination.</title>
        <authorList>
            <person name="Ross J.A."/>
            <person name="Koboldt D.C."/>
            <person name="Staisch J.E."/>
            <person name="Chamberlin H.M."/>
            <person name="Gupta B.P."/>
            <person name="Miller R.D."/>
            <person name="Baird S.E."/>
            <person name="Haag E.S."/>
        </authorList>
    </citation>
    <scope>NUCLEOTIDE SEQUENCE [LARGE SCALE GENOMIC DNA]</scope>
    <source>
        <strain evidence="4 5">AF16</strain>
    </source>
</reference>
<dbReference type="Proteomes" id="UP000008549">
    <property type="component" value="Unassembled WGS sequence"/>
</dbReference>
<sequence>MTHLITFAVVLIASVSLLKAACPEGFDVINSKCITITSKRFTHHKALLECNGRNAHLVTIQNAIDNNAILQYASNITSPMWIGANCKFNKQPKKCTWDDGSSLDYSNFLPGYPVTNIGTCVYIDSDNQPLKGRWISATCELDEYHAIFLSVSAEKDPNAPSECLSKCLTPLAKLQRSFSFVFNNFEKVCDLLEDGAFCARKCNQEDQTKFYQYTTFYRIHCIDYEEDIQEHLTCIAKAAADADLVCKDKCKQAHKVEKTADKKTKMKKECLTLECSTLCYFDELAESCPEARNILLKINIGQVHSMASGVHPITMEKMLPECRNLHNTEYMRAKLMASSSSLLMDHTPLEMETEERPVITA</sequence>
<dbReference type="EMBL" id="HE600954">
    <property type="protein sequence ID" value="CAP29154.1"/>
    <property type="molecule type" value="Genomic_DNA"/>
</dbReference>
<dbReference type="HOGENOM" id="CLU_696856_0_0_1"/>
<organism evidence="4 5">
    <name type="scientific">Caenorhabditis briggsae</name>
    <dbReference type="NCBI Taxonomy" id="6238"/>
    <lineage>
        <taxon>Eukaryota</taxon>
        <taxon>Metazoa</taxon>
        <taxon>Ecdysozoa</taxon>
        <taxon>Nematoda</taxon>
        <taxon>Chromadorea</taxon>
        <taxon>Rhabditida</taxon>
        <taxon>Rhabditina</taxon>
        <taxon>Rhabditomorpha</taxon>
        <taxon>Rhabditoidea</taxon>
        <taxon>Rhabditidae</taxon>
        <taxon>Peloderinae</taxon>
        <taxon>Caenorhabditis</taxon>
    </lineage>
</organism>
<protein>
    <submittedName>
        <fullName evidence="4">Protein CBR-CLEC-225</fullName>
    </submittedName>
</protein>
<dbReference type="RefSeq" id="XP_002636956.1">
    <property type="nucleotide sequence ID" value="XM_002636910.1"/>
</dbReference>
<dbReference type="GeneID" id="8578951"/>
<evidence type="ECO:0000313" key="6">
    <source>
        <dbReference type="WormBase" id="CBG09433"/>
    </source>
</evidence>
<dbReference type="InterPro" id="IPR001304">
    <property type="entry name" value="C-type_lectin-like"/>
</dbReference>
<dbReference type="InterPro" id="IPR016187">
    <property type="entry name" value="CTDL_fold"/>
</dbReference>
<reference evidence="4 5" key="1">
    <citation type="journal article" date="2003" name="PLoS Biol.">
        <title>The genome sequence of Caenorhabditis briggsae: a platform for comparative genomics.</title>
        <authorList>
            <person name="Stein L.D."/>
            <person name="Bao Z."/>
            <person name="Blasiar D."/>
            <person name="Blumenthal T."/>
            <person name="Brent M.R."/>
            <person name="Chen N."/>
            <person name="Chinwalla A."/>
            <person name="Clarke L."/>
            <person name="Clee C."/>
            <person name="Coghlan A."/>
            <person name="Coulson A."/>
            <person name="D'Eustachio P."/>
            <person name="Fitch D.H."/>
            <person name="Fulton L.A."/>
            <person name="Fulton R.E."/>
            <person name="Griffiths-Jones S."/>
            <person name="Harris T.W."/>
            <person name="Hillier L.W."/>
            <person name="Kamath R."/>
            <person name="Kuwabara P.E."/>
            <person name="Mardis E.R."/>
            <person name="Marra M.A."/>
            <person name="Miner T.L."/>
            <person name="Minx P."/>
            <person name="Mullikin J.C."/>
            <person name="Plumb R.W."/>
            <person name="Rogers J."/>
            <person name="Schein J.E."/>
            <person name="Sohrmann M."/>
            <person name="Spieth J."/>
            <person name="Stajich J.E."/>
            <person name="Wei C."/>
            <person name="Willey D."/>
            <person name="Wilson R.K."/>
            <person name="Durbin R."/>
            <person name="Waterston R.H."/>
        </authorList>
    </citation>
    <scope>NUCLEOTIDE SEQUENCE [LARGE SCALE GENOMIC DNA]</scope>
    <source>
        <strain evidence="4 5">AF16</strain>
    </source>
</reference>
<feature type="signal peptide" evidence="2">
    <location>
        <begin position="1"/>
        <end position="20"/>
    </location>
</feature>
<dbReference type="Gene3D" id="3.10.100.10">
    <property type="entry name" value="Mannose-Binding Protein A, subunit A"/>
    <property type="match status" value="1"/>
</dbReference>
<dbReference type="Pfam" id="PF15481">
    <property type="entry name" value="CPG4"/>
    <property type="match status" value="1"/>
</dbReference>
<proteinExistence type="predicted"/>
<dbReference type="Pfam" id="PF00059">
    <property type="entry name" value="Lectin_C"/>
    <property type="match status" value="1"/>
</dbReference>
<dbReference type="KEGG" id="cbr:CBG_09433"/>
<dbReference type="InParanoid" id="A8X942"/>
<dbReference type="AlphaFoldDB" id="A8X942"/>
<accession>A8X942</accession>
<name>A8X942_CAEBR</name>
<gene>
    <name evidence="6" type="primary">clec-225</name>
    <name evidence="4" type="synonym">Cbr-clec-225</name>
    <name evidence="6" type="ORF">CBG09433</name>
    <name evidence="7" type="ORF">CBG30613</name>
    <name evidence="4" type="ORF">CBG_09433</name>
</gene>
<evidence type="ECO:0000259" key="3">
    <source>
        <dbReference type="PROSITE" id="PS50041"/>
    </source>
</evidence>
<dbReference type="eggNOG" id="KOG4297">
    <property type="taxonomic scope" value="Eukaryota"/>
</dbReference>
<dbReference type="InterPro" id="IPR029153">
    <property type="entry name" value="CPG4"/>
</dbReference>
<feature type="domain" description="C-type lectin" evidence="3">
    <location>
        <begin position="29"/>
        <end position="140"/>
    </location>
</feature>
<evidence type="ECO:0000256" key="2">
    <source>
        <dbReference type="SAM" id="SignalP"/>
    </source>
</evidence>
<evidence type="ECO:0000313" key="7">
    <source>
        <dbReference type="WormBase" id="CBG30613"/>
    </source>
</evidence>
<dbReference type="CDD" id="cd00037">
    <property type="entry name" value="CLECT"/>
    <property type="match status" value="1"/>
</dbReference>
<keyword evidence="5" id="KW-1185">Reference proteome</keyword>
<dbReference type="FunCoup" id="A8X942">
    <property type="interactions" value="154"/>
</dbReference>
<keyword evidence="1" id="KW-1015">Disulfide bond</keyword>
<dbReference type="PROSITE" id="PS50041">
    <property type="entry name" value="C_TYPE_LECTIN_2"/>
    <property type="match status" value="1"/>
</dbReference>
<feature type="chain" id="PRO_5002733066" evidence="2">
    <location>
        <begin position="21"/>
        <end position="361"/>
    </location>
</feature>
<dbReference type="WormBase" id="CBG09433">
    <property type="protein sequence ID" value="CBP42169"/>
    <property type="gene ID" value="WBGene00031015"/>
    <property type="gene designation" value="Cbr-clec-225"/>
</dbReference>
<dbReference type="PANTHER" id="PTHR22991">
    <property type="entry name" value="PROTEIN CBG13490"/>
    <property type="match status" value="1"/>
</dbReference>
<dbReference type="SMART" id="SM00034">
    <property type="entry name" value="CLECT"/>
    <property type="match status" value="1"/>
</dbReference>